<dbReference type="InterPro" id="IPR036873">
    <property type="entry name" value="Rhodanese-like_dom_sf"/>
</dbReference>
<dbReference type="EMBL" id="CAEZTS010000301">
    <property type="protein sequence ID" value="CAB4600084.1"/>
    <property type="molecule type" value="Genomic_DNA"/>
</dbReference>
<accession>A0A6J6GLR3</accession>
<dbReference type="Gene3D" id="3.60.15.10">
    <property type="entry name" value="Ribonuclease Z/Hydroxyacylglutathione hydrolase-like"/>
    <property type="match status" value="1"/>
</dbReference>
<feature type="domain" description="Rhodanese" evidence="1">
    <location>
        <begin position="308"/>
        <end position="396"/>
    </location>
</feature>
<dbReference type="SUPFAM" id="SSF52821">
    <property type="entry name" value="Rhodanese/Cell cycle control phosphatase"/>
    <property type="match status" value="3"/>
</dbReference>
<name>A0A6J6GLR3_9ZZZZ</name>
<dbReference type="Gene3D" id="3.40.250.10">
    <property type="entry name" value="Rhodanese-like domain"/>
    <property type="match status" value="3"/>
</dbReference>
<feature type="domain" description="Rhodanese" evidence="1">
    <location>
        <begin position="413"/>
        <end position="493"/>
    </location>
</feature>
<dbReference type="PANTHER" id="PTHR43031">
    <property type="entry name" value="FAD-DEPENDENT OXIDOREDUCTASE"/>
    <property type="match status" value="1"/>
</dbReference>
<organism evidence="2">
    <name type="scientific">freshwater metagenome</name>
    <dbReference type="NCBI Taxonomy" id="449393"/>
    <lineage>
        <taxon>unclassified sequences</taxon>
        <taxon>metagenomes</taxon>
        <taxon>ecological metagenomes</taxon>
    </lineage>
</organism>
<dbReference type="InterPro" id="IPR001763">
    <property type="entry name" value="Rhodanese-like_dom"/>
</dbReference>
<evidence type="ECO:0000313" key="2">
    <source>
        <dbReference type="EMBL" id="CAB4600084.1"/>
    </source>
</evidence>
<protein>
    <submittedName>
        <fullName evidence="2">Unannotated protein</fullName>
    </submittedName>
</protein>
<dbReference type="InterPro" id="IPR001307">
    <property type="entry name" value="Thiosulphate_STrfase_CS"/>
</dbReference>
<dbReference type="PANTHER" id="PTHR43031:SF1">
    <property type="entry name" value="PYRIDINE NUCLEOTIDE-DISULPHIDE OXIDOREDUCTASE"/>
    <property type="match status" value="1"/>
</dbReference>
<dbReference type="SMART" id="SM00450">
    <property type="entry name" value="RHOD"/>
    <property type="match status" value="3"/>
</dbReference>
<dbReference type="GO" id="GO:0004792">
    <property type="term" value="F:thiosulfate-cyanide sulfurtransferase activity"/>
    <property type="evidence" value="ECO:0007669"/>
    <property type="project" value="InterPro"/>
</dbReference>
<dbReference type="Pfam" id="PF00581">
    <property type="entry name" value="Rhodanese"/>
    <property type="match status" value="3"/>
</dbReference>
<dbReference type="CDD" id="cd00158">
    <property type="entry name" value="RHOD"/>
    <property type="match status" value="2"/>
</dbReference>
<reference evidence="2" key="1">
    <citation type="submission" date="2020-05" db="EMBL/GenBank/DDBJ databases">
        <authorList>
            <person name="Chiriac C."/>
            <person name="Salcher M."/>
            <person name="Ghai R."/>
            <person name="Kavagutti S V."/>
        </authorList>
    </citation>
    <scope>NUCLEOTIDE SEQUENCE</scope>
</reference>
<dbReference type="InterPro" id="IPR050229">
    <property type="entry name" value="GlpE_sulfurtransferase"/>
</dbReference>
<evidence type="ECO:0000259" key="1">
    <source>
        <dbReference type="PROSITE" id="PS50206"/>
    </source>
</evidence>
<dbReference type="PROSITE" id="PS00380">
    <property type="entry name" value="RHODANESE_1"/>
    <property type="match status" value="1"/>
</dbReference>
<dbReference type="AlphaFoldDB" id="A0A6J6GLR3"/>
<dbReference type="InterPro" id="IPR036866">
    <property type="entry name" value="RibonucZ/Hydroxyglut_hydro"/>
</dbReference>
<proteinExistence type="predicted"/>
<dbReference type="SUPFAM" id="SSF56281">
    <property type="entry name" value="Metallo-hydrolase/oxidoreductase"/>
    <property type="match status" value="1"/>
</dbReference>
<gene>
    <name evidence="2" type="ORF">UFOPK1722_02156</name>
</gene>
<feature type="domain" description="Rhodanese" evidence="1">
    <location>
        <begin position="203"/>
        <end position="293"/>
    </location>
</feature>
<dbReference type="PROSITE" id="PS50206">
    <property type="entry name" value="RHODANESE_3"/>
    <property type="match status" value="3"/>
</dbReference>
<sequence>MAARTGASIVYGSVAAGRVGFPIETHGHGDRISLGNVDLEILETPGHTPESICVVVRPGGPDDRPYGVLTGDTLFIGDVGRPDLLAAVGFTADDLARRLHESLHTKLMVLPDDTKVFPAHGAGSACGKNLSTETVSTIGEQRRTNYALAPMVVEDFVDVVTQGQTPAPLYFLYAATRNRESHALLPEHVDVTPLSIDKVREHQNGGAVVIDCRDDNMFASAHLRGSINVGLSGRFAEYVGEVMEPGTPIIIVAEPGSESEARTRLARIGFDNVVGALDNPYAAFIENPGLVDRLSRLSVEALAERMGSVKNLVVVDVRNHGEFALGHLPGAKHVPLSELLRGLSSLDPNAPTVVNCAGGYRSAIASSLLRSHGFTDVSDLIGGYTAWANSNIPVSLPTIDVTAANDDTTSLRLDCREIDEWDSGHDPSALHVPMSQLPERLDEFDKSRRIIVICRSGNRSGKVTAWLTGLGFDAVNMTGGMQAWSTAGLPVVDAAGAVGSVI</sequence>